<gene>
    <name evidence="8" type="ORF">G6Z83_06685</name>
</gene>
<proteinExistence type="predicted"/>
<evidence type="ECO:0000256" key="1">
    <source>
        <dbReference type="ARBA" id="ARBA00004141"/>
    </source>
</evidence>
<keyword evidence="4 6" id="KW-1133">Transmembrane helix</keyword>
<feature type="transmembrane region" description="Helical" evidence="6">
    <location>
        <begin position="196"/>
        <end position="227"/>
    </location>
</feature>
<feature type="transmembrane region" description="Helical" evidence="6">
    <location>
        <begin position="347"/>
        <end position="367"/>
    </location>
</feature>
<keyword evidence="2" id="KW-0813">Transport</keyword>
<dbReference type="RefSeq" id="WP_006730823.1">
    <property type="nucleotide sequence ID" value="NZ_CP049223.1"/>
</dbReference>
<evidence type="ECO:0000259" key="7">
    <source>
        <dbReference type="Pfam" id="PF03600"/>
    </source>
</evidence>
<evidence type="ECO:0000256" key="3">
    <source>
        <dbReference type="ARBA" id="ARBA00022692"/>
    </source>
</evidence>
<dbReference type="EMBL" id="CP049228">
    <property type="protein sequence ID" value="QIH24351.1"/>
    <property type="molecule type" value="Genomic_DNA"/>
</dbReference>
<name>A0A6G7BB83_9LACO</name>
<evidence type="ECO:0000313" key="9">
    <source>
        <dbReference type="Proteomes" id="UP000501676"/>
    </source>
</evidence>
<feature type="transmembrane region" description="Helical" evidence="6">
    <location>
        <begin position="12"/>
        <end position="27"/>
    </location>
</feature>
<dbReference type="InterPro" id="IPR004680">
    <property type="entry name" value="Cit_transptr-like_dom"/>
</dbReference>
<comment type="subcellular location">
    <subcellularLocation>
        <location evidence="1">Membrane</location>
        <topology evidence="1">Multi-pass membrane protein</topology>
    </subcellularLocation>
</comment>
<keyword evidence="3 6" id="KW-0812">Transmembrane</keyword>
<evidence type="ECO:0000256" key="2">
    <source>
        <dbReference type="ARBA" id="ARBA00022448"/>
    </source>
</evidence>
<feature type="domain" description="Citrate transporter-like" evidence="7">
    <location>
        <begin position="31"/>
        <end position="296"/>
    </location>
</feature>
<organism evidence="8 9">
    <name type="scientific">Lactobacillus iners</name>
    <dbReference type="NCBI Taxonomy" id="147802"/>
    <lineage>
        <taxon>Bacteria</taxon>
        <taxon>Bacillati</taxon>
        <taxon>Bacillota</taxon>
        <taxon>Bacilli</taxon>
        <taxon>Lactobacillales</taxon>
        <taxon>Lactobacillaceae</taxon>
        <taxon>Lactobacillus</taxon>
    </lineage>
</organism>
<keyword evidence="5 6" id="KW-0472">Membrane</keyword>
<feature type="transmembrane region" description="Helical" evidence="6">
    <location>
        <begin position="156"/>
        <end position="175"/>
    </location>
</feature>
<accession>A0A6G7BB83</accession>
<feature type="transmembrane region" description="Helical" evidence="6">
    <location>
        <begin position="274"/>
        <end position="298"/>
    </location>
</feature>
<dbReference type="PANTHER" id="PTHR43568">
    <property type="entry name" value="P PROTEIN"/>
    <property type="match status" value="1"/>
</dbReference>
<dbReference type="GO" id="GO:0016020">
    <property type="term" value="C:membrane"/>
    <property type="evidence" value="ECO:0007669"/>
    <property type="project" value="UniProtKB-SubCell"/>
</dbReference>
<evidence type="ECO:0000256" key="5">
    <source>
        <dbReference type="ARBA" id="ARBA00023136"/>
    </source>
</evidence>
<feature type="transmembrane region" description="Helical" evidence="6">
    <location>
        <begin position="304"/>
        <end position="326"/>
    </location>
</feature>
<evidence type="ECO:0000313" key="8">
    <source>
        <dbReference type="EMBL" id="QIH24351.1"/>
    </source>
</evidence>
<dbReference type="InterPro" id="IPR051475">
    <property type="entry name" value="Diverse_Ion_Transporter"/>
</dbReference>
<evidence type="ECO:0000256" key="6">
    <source>
        <dbReference type="SAM" id="Phobius"/>
    </source>
</evidence>
<dbReference type="AlphaFoldDB" id="A0A6G7BB83"/>
<dbReference type="Pfam" id="PF03600">
    <property type="entry name" value="CitMHS"/>
    <property type="match status" value="1"/>
</dbReference>
<reference evidence="8 9" key="1">
    <citation type="submission" date="2020-02" db="EMBL/GenBank/DDBJ databases">
        <title>Complete genome sequences of six Lactobacillus iners strains isolated from the human vagina.</title>
        <authorList>
            <person name="France M.T."/>
            <person name="Rutt L."/>
            <person name="Narina S."/>
            <person name="Arbaugh S."/>
            <person name="Humphrys M.S."/>
            <person name="Ma B."/>
            <person name="Hayward M.R."/>
            <person name="Relman D."/>
            <person name="Kwon D.S."/>
            <person name="Ravel J."/>
        </authorList>
    </citation>
    <scope>NUCLEOTIDE SEQUENCE [LARGE SCALE GENOMIC DNA]</scope>
    <source>
        <strain evidence="8 9">C0210C1</strain>
    </source>
</reference>
<feature type="transmembrane region" description="Helical" evidence="6">
    <location>
        <begin position="233"/>
        <end position="253"/>
    </location>
</feature>
<evidence type="ECO:0000256" key="4">
    <source>
        <dbReference type="ARBA" id="ARBA00022989"/>
    </source>
</evidence>
<protein>
    <submittedName>
        <fullName evidence="8">Cation transporter</fullName>
    </submittedName>
</protein>
<feature type="transmembrane region" description="Helical" evidence="6">
    <location>
        <begin position="115"/>
        <end position="136"/>
    </location>
</feature>
<feature type="transmembrane region" description="Helical" evidence="6">
    <location>
        <begin position="39"/>
        <end position="57"/>
    </location>
</feature>
<dbReference type="GO" id="GO:0055085">
    <property type="term" value="P:transmembrane transport"/>
    <property type="evidence" value="ECO:0007669"/>
    <property type="project" value="InterPro"/>
</dbReference>
<feature type="transmembrane region" description="Helical" evidence="6">
    <location>
        <begin position="77"/>
        <end position="103"/>
    </location>
</feature>
<dbReference type="Proteomes" id="UP000501676">
    <property type="component" value="Chromosome"/>
</dbReference>
<sequence>MTVIRNIFKDRILQITVIITILSLCFARPRLGDINTHTLFSILAMLTIIQIFSYLHVLDVLAYKLTASASNTRRLTVIFTFLSVISAMFLTNDITVLTLIPLYLTIARRYKLPEILPVTLIGMGANIGAAFTPWGNPHNIYIVNRYTVTPIQFFKWSLPLLSVSLILLIIMLMFVKNTPIPSLPKEDIRISIRPMILTIVVSIFFFFGIFNVVPVYVPAILAILLTIFINKTILLHIDYALLLTFTCFFVFISDIQQIPFIVNEISKAMSNEHLVYLTSILSSQCISNVPSTILIGKFTNYAEALFLGSNIGGFGTLVGSMANMLVFKSFLEHGTISRKKFFCMFSLLQFTGLIVLMILGWLVLYFVI</sequence>
<dbReference type="PANTHER" id="PTHR43568:SF1">
    <property type="entry name" value="P PROTEIN"/>
    <property type="match status" value="1"/>
</dbReference>